<protein>
    <recommendedName>
        <fullName evidence="1">TniQ domain-containing protein</fullName>
    </recommendedName>
</protein>
<dbReference type="EMBL" id="CP003659">
    <property type="protein sequence ID" value="AFZ56864.1"/>
    <property type="molecule type" value="Genomic_DNA"/>
</dbReference>
<evidence type="ECO:0000259" key="1">
    <source>
        <dbReference type="Pfam" id="PF06527"/>
    </source>
</evidence>
<dbReference type="AlphaFoldDB" id="K9ZDP4"/>
<dbReference type="InterPro" id="IPR009492">
    <property type="entry name" value="TniQ"/>
</dbReference>
<dbReference type="OrthoDB" id="7029747at2"/>
<dbReference type="RefSeq" id="WP_015213516.1">
    <property type="nucleotide sequence ID" value="NC_019771.1"/>
</dbReference>
<evidence type="ECO:0000313" key="2">
    <source>
        <dbReference type="EMBL" id="AFZ56864.1"/>
    </source>
</evidence>
<proteinExistence type="predicted"/>
<keyword evidence="3" id="KW-1185">Reference proteome</keyword>
<name>K9ZDP4_ANACC</name>
<dbReference type="PATRIC" id="fig|272123.3.peg.1477"/>
<dbReference type="eggNOG" id="ENOG50339ZA">
    <property type="taxonomic scope" value="Bacteria"/>
</dbReference>
<evidence type="ECO:0000313" key="3">
    <source>
        <dbReference type="Proteomes" id="UP000010474"/>
    </source>
</evidence>
<feature type="domain" description="TniQ" evidence="1">
    <location>
        <begin position="8"/>
        <end position="130"/>
    </location>
</feature>
<sequence length="191" mass="21950">MPTQMLLRTPSPYQDESLAGYLIRLNESNYYSSPNWILQLAGLHINRRIPLGNNLDQPSKLSQLIQVKDEQIRLMASLPHQLGGDVNSRQYTISNYARKLCPYCLIESVYCRKIWDWDLVTACSLHKCVLMTQCPGCQKNIQWCRPAVARCRCGFDFRTGQAQTATFHQVNLCAYLFSLEKSLATVHIHRN</sequence>
<dbReference type="Pfam" id="PF06527">
    <property type="entry name" value="TniQ"/>
    <property type="match status" value="1"/>
</dbReference>
<dbReference type="HOGENOM" id="CLU_1418883_0_0_3"/>
<reference evidence="3" key="1">
    <citation type="journal article" date="2013" name="Proc. Natl. Acad. Sci. U.S.A.">
        <title>Improving the coverage of the cyanobacterial phylum using diversity-driven genome sequencing.</title>
        <authorList>
            <person name="Shih P.M."/>
            <person name="Wu D."/>
            <person name="Latifi A."/>
            <person name="Axen S.D."/>
            <person name="Fewer D.P."/>
            <person name="Talla E."/>
            <person name="Calteau A."/>
            <person name="Cai F."/>
            <person name="Tandeau de Marsac N."/>
            <person name="Rippka R."/>
            <person name="Herdman M."/>
            <person name="Sivonen K."/>
            <person name="Coursin T."/>
            <person name="Laurent T."/>
            <person name="Goodwin L."/>
            <person name="Nolan M."/>
            <person name="Davenport K.W."/>
            <person name="Han C.S."/>
            <person name="Rubin E.M."/>
            <person name="Eisen J.A."/>
            <person name="Woyke T."/>
            <person name="Gugger M."/>
            <person name="Kerfeld C.A."/>
        </authorList>
    </citation>
    <scope>NUCLEOTIDE SEQUENCE [LARGE SCALE GENOMIC DNA]</scope>
    <source>
        <strain evidence="3">ATCC 27899 / PCC 7122</strain>
    </source>
</reference>
<organism evidence="2 3">
    <name type="scientific">Anabaena cylindrica (strain ATCC 27899 / PCC 7122)</name>
    <dbReference type="NCBI Taxonomy" id="272123"/>
    <lineage>
        <taxon>Bacteria</taxon>
        <taxon>Bacillati</taxon>
        <taxon>Cyanobacteriota</taxon>
        <taxon>Cyanophyceae</taxon>
        <taxon>Nostocales</taxon>
        <taxon>Nostocaceae</taxon>
        <taxon>Anabaena</taxon>
    </lineage>
</organism>
<gene>
    <name evidence="2" type="ordered locus">Anacy_1347</name>
</gene>
<accession>K9ZDP4</accession>
<dbReference type="Proteomes" id="UP000010474">
    <property type="component" value="Chromosome"/>
</dbReference>
<dbReference type="KEGG" id="acy:Anacy_1347"/>
<dbReference type="STRING" id="272123.Anacy_1347"/>